<dbReference type="Gene3D" id="3.40.50.1360">
    <property type="match status" value="1"/>
</dbReference>
<dbReference type="AlphaFoldDB" id="A0A3S2WQQ6"/>
<keyword evidence="3" id="KW-0804">Transcription</keyword>
<dbReference type="Gene3D" id="1.10.10.10">
    <property type="entry name" value="Winged helix-like DNA-binding domain superfamily/Winged helix DNA-binding domain"/>
    <property type="match status" value="1"/>
</dbReference>
<evidence type="ECO:0000259" key="4">
    <source>
        <dbReference type="PROSITE" id="PS51000"/>
    </source>
</evidence>
<dbReference type="PANTHER" id="PTHR30363">
    <property type="entry name" value="HTH-TYPE TRANSCRIPTIONAL REGULATOR SRLR-RELATED"/>
    <property type="match status" value="1"/>
</dbReference>
<evidence type="ECO:0000256" key="2">
    <source>
        <dbReference type="ARBA" id="ARBA00023015"/>
    </source>
</evidence>
<gene>
    <name evidence="5" type="ORF">EOI86_20185</name>
</gene>
<name>A0A3S2WQQ6_9PROT</name>
<proteinExistence type="predicted"/>
<organism evidence="5 6">
    <name type="scientific">Hwanghaeella grinnelliae</name>
    <dbReference type="NCBI Taxonomy" id="2500179"/>
    <lineage>
        <taxon>Bacteria</taxon>
        <taxon>Pseudomonadati</taxon>
        <taxon>Pseudomonadota</taxon>
        <taxon>Alphaproteobacteria</taxon>
        <taxon>Rhodospirillales</taxon>
        <taxon>Rhodospirillaceae</taxon>
        <taxon>Hwanghaeella</taxon>
    </lineage>
</organism>
<dbReference type="InterPro" id="IPR036390">
    <property type="entry name" value="WH_DNA-bd_sf"/>
</dbReference>
<accession>A0A3S2WQQ6</accession>
<protein>
    <submittedName>
        <fullName evidence="5">DeoR/GlpR transcriptional regulator</fullName>
    </submittedName>
</protein>
<reference evidence="6" key="1">
    <citation type="submission" date="2019-01" db="EMBL/GenBank/DDBJ databases">
        <title>Gri0909 isolated from a small marine red alga.</title>
        <authorList>
            <person name="Kim J."/>
            <person name="Jeong S.E."/>
            <person name="Jeon C.O."/>
        </authorList>
    </citation>
    <scope>NUCLEOTIDE SEQUENCE [LARGE SCALE GENOMIC DNA]</scope>
    <source>
        <strain evidence="6">Gri0909</strain>
    </source>
</reference>
<keyword evidence="6" id="KW-1185">Reference proteome</keyword>
<dbReference type="PROSITE" id="PS51000">
    <property type="entry name" value="HTH_DEOR_2"/>
    <property type="match status" value="1"/>
</dbReference>
<dbReference type="SMART" id="SM00420">
    <property type="entry name" value="HTH_DEOR"/>
    <property type="match status" value="1"/>
</dbReference>
<dbReference type="InterPro" id="IPR014036">
    <property type="entry name" value="DeoR-like_C"/>
</dbReference>
<dbReference type="PRINTS" id="PR00037">
    <property type="entry name" value="HTHLACR"/>
</dbReference>
<dbReference type="SUPFAM" id="SSF46785">
    <property type="entry name" value="Winged helix' DNA-binding domain"/>
    <property type="match status" value="1"/>
</dbReference>
<dbReference type="Proteomes" id="UP000287447">
    <property type="component" value="Unassembled WGS sequence"/>
</dbReference>
<evidence type="ECO:0000313" key="5">
    <source>
        <dbReference type="EMBL" id="RVU35143.1"/>
    </source>
</evidence>
<dbReference type="Pfam" id="PF00455">
    <property type="entry name" value="DeoRC"/>
    <property type="match status" value="1"/>
</dbReference>
<dbReference type="InterPro" id="IPR037171">
    <property type="entry name" value="NagB/RpiA_transferase-like"/>
</dbReference>
<dbReference type="PANTHER" id="PTHR30363:SF4">
    <property type="entry name" value="GLYCEROL-3-PHOSPHATE REGULON REPRESSOR"/>
    <property type="match status" value="1"/>
</dbReference>
<dbReference type="InterPro" id="IPR001034">
    <property type="entry name" value="DeoR_HTH"/>
</dbReference>
<sequence>MEPRSNHRQNEILDQLRRSGGSMRVHAIAQALQVTEETVRRNVKALVNDGLAEKTHGGVRLISLEEEVDFHQRYRENPEAKRRIAQHVAGLITDGTSLFLDIGSTTAHIADALRDHKRLLVVTNSVYVAYRLATRNENRVFMAGGELRSHDGGAFGADAMAFAANFSTDYAILSAAGITAANGFMLFDLEEAQFSRLIMGQATTRIVAADSSKFGREAPITVGDPSLVDILVCDRQPPEDISAAATEWNTEIQVATQES</sequence>
<dbReference type="OrthoDB" id="9814815at2"/>
<dbReference type="InterPro" id="IPR036388">
    <property type="entry name" value="WH-like_DNA-bd_sf"/>
</dbReference>
<dbReference type="InterPro" id="IPR050313">
    <property type="entry name" value="Carb_Metab_HTH_regulators"/>
</dbReference>
<dbReference type="SUPFAM" id="SSF100950">
    <property type="entry name" value="NagB/RpiA/CoA transferase-like"/>
    <property type="match status" value="1"/>
</dbReference>
<feature type="domain" description="HTH deoR-type" evidence="4">
    <location>
        <begin position="6"/>
        <end position="61"/>
    </location>
</feature>
<keyword evidence="1" id="KW-0678">Repressor</keyword>
<dbReference type="SMART" id="SM01134">
    <property type="entry name" value="DeoRC"/>
    <property type="match status" value="1"/>
</dbReference>
<dbReference type="Pfam" id="PF08220">
    <property type="entry name" value="HTH_DeoR"/>
    <property type="match status" value="1"/>
</dbReference>
<evidence type="ECO:0000313" key="6">
    <source>
        <dbReference type="Proteomes" id="UP000287447"/>
    </source>
</evidence>
<comment type="caution">
    <text evidence="5">The sequence shown here is derived from an EMBL/GenBank/DDBJ whole genome shotgun (WGS) entry which is preliminary data.</text>
</comment>
<evidence type="ECO:0000256" key="3">
    <source>
        <dbReference type="ARBA" id="ARBA00023163"/>
    </source>
</evidence>
<evidence type="ECO:0000256" key="1">
    <source>
        <dbReference type="ARBA" id="ARBA00022491"/>
    </source>
</evidence>
<dbReference type="EMBL" id="SADE01000003">
    <property type="protein sequence ID" value="RVU35143.1"/>
    <property type="molecule type" value="Genomic_DNA"/>
</dbReference>
<dbReference type="RefSeq" id="WP_127767464.1">
    <property type="nucleotide sequence ID" value="NZ_SADE01000003.1"/>
</dbReference>
<keyword evidence="2" id="KW-0805">Transcription regulation</keyword>
<dbReference type="GO" id="GO:0003700">
    <property type="term" value="F:DNA-binding transcription factor activity"/>
    <property type="evidence" value="ECO:0007669"/>
    <property type="project" value="InterPro"/>
</dbReference>